<dbReference type="OrthoDB" id="9803913at2"/>
<dbReference type="STRING" id="395495.Lcho_0024"/>
<dbReference type="PANTHER" id="PTHR30231:SF37">
    <property type="entry name" value="EXODEOXYRIBONUCLEASE 10"/>
    <property type="match status" value="1"/>
</dbReference>
<dbReference type="FunFam" id="3.30.420.10:FF:000045">
    <property type="entry name" value="3'-5' exonuclease DinG"/>
    <property type="match status" value="1"/>
</dbReference>
<dbReference type="InterPro" id="IPR012337">
    <property type="entry name" value="RNaseH-like_sf"/>
</dbReference>
<reference evidence="4 5" key="1">
    <citation type="submission" date="2008-03" db="EMBL/GenBank/DDBJ databases">
        <title>Complete sequence of Leptothrix cholodnii SP-6.</title>
        <authorList>
            <consortium name="US DOE Joint Genome Institute"/>
            <person name="Copeland A."/>
            <person name="Lucas S."/>
            <person name="Lapidus A."/>
            <person name="Glavina del Rio T."/>
            <person name="Dalin E."/>
            <person name="Tice H."/>
            <person name="Bruce D."/>
            <person name="Goodwin L."/>
            <person name="Pitluck S."/>
            <person name="Chertkov O."/>
            <person name="Brettin T."/>
            <person name="Detter J.C."/>
            <person name="Han C."/>
            <person name="Kuske C.R."/>
            <person name="Schmutz J."/>
            <person name="Larimer F."/>
            <person name="Land M."/>
            <person name="Hauser L."/>
            <person name="Kyrpides N."/>
            <person name="Lykidis A."/>
            <person name="Emerson D."/>
            <person name="Richardson P."/>
        </authorList>
    </citation>
    <scope>NUCLEOTIDE SEQUENCE [LARGE SCALE GENOMIC DNA]</scope>
    <source>
        <strain evidence="5">ATCC 51168 / LMG 8142 / SP-6</strain>
    </source>
</reference>
<keyword evidence="5" id="KW-1185">Reference proteome</keyword>
<dbReference type="HOGENOM" id="CLU_047806_7_1_4"/>
<dbReference type="EC" id="2.7.7.7" evidence="4"/>
<dbReference type="InterPro" id="IPR036397">
    <property type="entry name" value="RNaseH_sf"/>
</dbReference>
<feature type="domain" description="Exonuclease" evidence="3">
    <location>
        <begin position="3"/>
        <end position="172"/>
    </location>
</feature>
<evidence type="ECO:0000313" key="4">
    <source>
        <dbReference type="EMBL" id="ACB32300.1"/>
    </source>
</evidence>
<evidence type="ECO:0000313" key="5">
    <source>
        <dbReference type="Proteomes" id="UP000001693"/>
    </source>
</evidence>
<organism evidence="4 5">
    <name type="scientific">Leptothrix cholodnii (strain ATCC 51168 / LMG 8142 / SP-6)</name>
    <name type="common">Leptothrix discophora (strain SP-6)</name>
    <dbReference type="NCBI Taxonomy" id="395495"/>
    <lineage>
        <taxon>Bacteria</taxon>
        <taxon>Pseudomonadati</taxon>
        <taxon>Pseudomonadota</taxon>
        <taxon>Betaproteobacteria</taxon>
        <taxon>Burkholderiales</taxon>
        <taxon>Sphaerotilaceae</taxon>
        <taxon>Leptothrix</taxon>
    </lineage>
</organism>
<accession>B1Y570</accession>
<dbReference type="eggNOG" id="COG0847">
    <property type="taxonomic scope" value="Bacteria"/>
</dbReference>
<dbReference type="KEGG" id="lch:Lcho_0024"/>
<keyword evidence="4" id="KW-0548">Nucleotidyltransferase</keyword>
<dbReference type="PANTHER" id="PTHR30231">
    <property type="entry name" value="DNA POLYMERASE III SUBUNIT EPSILON"/>
    <property type="match status" value="1"/>
</dbReference>
<comment type="subunit">
    <text evidence="2">DNA polymerase III contains a core (composed of alpha, epsilon and theta chains) that associates with a tau subunit. This core dimerizes to form the POLIII' complex. PolIII' associates with the gamma complex (composed of gamma, delta, delta', psi and chi chains) and with the beta chain to form the complete DNA polymerase III complex.</text>
</comment>
<dbReference type="CDD" id="cd06127">
    <property type="entry name" value="DEDDh"/>
    <property type="match status" value="1"/>
</dbReference>
<dbReference type="EMBL" id="CP001013">
    <property type="protein sequence ID" value="ACB32300.1"/>
    <property type="molecule type" value="Genomic_DNA"/>
</dbReference>
<dbReference type="Gene3D" id="3.30.420.10">
    <property type="entry name" value="Ribonuclease H-like superfamily/Ribonuclease H"/>
    <property type="match status" value="1"/>
</dbReference>
<dbReference type="Proteomes" id="UP000001693">
    <property type="component" value="Chromosome"/>
</dbReference>
<evidence type="ECO:0000259" key="3">
    <source>
        <dbReference type="SMART" id="SM00479"/>
    </source>
</evidence>
<dbReference type="AlphaFoldDB" id="B1Y570"/>
<name>B1Y570_LEPCP</name>
<gene>
    <name evidence="4" type="ordered locus">Lcho_0024</name>
</gene>
<dbReference type="InterPro" id="IPR013520">
    <property type="entry name" value="Ribonucl_H"/>
</dbReference>
<dbReference type="GO" id="GO:0005829">
    <property type="term" value="C:cytosol"/>
    <property type="evidence" value="ECO:0007669"/>
    <property type="project" value="TreeGrafter"/>
</dbReference>
<comment type="function">
    <text evidence="1">DNA polymerase III is a complex, multichain enzyme responsible for most of the replicative synthesis in bacteria. The epsilon subunit contain the editing function and is a proofreading 3'-5' exonuclease.</text>
</comment>
<dbReference type="GO" id="GO:0003676">
    <property type="term" value="F:nucleic acid binding"/>
    <property type="evidence" value="ECO:0007669"/>
    <property type="project" value="InterPro"/>
</dbReference>
<dbReference type="GO" id="GO:0008408">
    <property type="term" value="F:3'-5' exonuclease activity"/>
    <property type="evidence" value="ECO:0007669"/>
    <property type="project" value="TreeGrafter"/>
</dbReference>
<dbReference type="RefSeq" id="WP_012345062.1">
    <property type="nucleotide sequence ID" value="NC_010524.1"/>
</dbReference>
<sequence length="210" mass="22928">METIAVIDFETTGMTPSQGARATEIGAVLVRGGEIVGQYQSLMYSGVHIPPFIEQLTGISNAMLRDAPPAEQVMREVAAFTRGCPMVAHNAAFDRGFWLAERERAGCEPDLAQEFACTVLLSRRLNTEAPNHKLGTLASWFGLPNNGRAHRALADALTTAHLLVRLQDLVAQRYADQLQGRPVRHELLAALQRAPKTQLDRCVARAQASS</sequence>
<proteinExistence type="predicted"/>
<dbReference type="SUPFAM" id="SSF53098">
    <property type="entry name" value="Ribonuclease H-like"/>
    <property type="match status" value="1"/>
</dbReference>
<protein>
    <submittedName>
        <fullName evidence="4">DNA polymerase III, epsilon subunit</fullName>
        <ecNumber evidence="4">2.7.7.7</ecNumber>
    </submittedName>
</protein>
<evidence type="ECO:0000256" key="1">
    <source>
        <dbReference type="ARBA" id="ARBA00025483"/>
    </source>
</evidence>
<dbReference type="GO" id="GO:0003887">
    <property type="term" value="F:DNA-directed DNA polymerase activity"/>
    <property type="evidence" value="ECO:0007669"/>
    <property type="project" value="UniProtKB-EC"/>
</dbReference>
<evidence type="ECO:0000256" key="2">
    <source>
        <dbReference type="ARBA" id="ARBA00026073"/>
    </source>
</evidence>
<dbReference type="SMART" id="SM00479">
    <property type="entry name" value="EXOIII"/>
    <property type="match status" value="1"/>
</dbReference>
<keyword evidence="4" id="KW-0808">Transferase</keyword>
<dbReference type="Pfam" id="PF00929">
    <property type="entry name" value="RNase_T"/>
    <property type="match status" value="1"/>
</dbReference>
<dbReference type="GO" id="GO:0045004">
    <property type="term" value="P:DNA replication proofreading"/>
    <property type="evidence" value="ECO:0007669"/>
    <property type="project" value="TreeGrafter"/>
</dbReference>